<dbReference type="AlphaFoldDB" id="A0A4C1ST90"/>
<evidence type="ECO:0000313" key="2">
    <source>
        <dbReference type="EMBL" id="GBP05154.1"/>
    </source>
</evidence>
<protein>
    <recommendedName>
        <fullName evidence="4">Secreted protein</fullName>
    </recommendedName>
</protein>
<keyword evidence="3" id="KW-1185">Reference proteome</keyword>
<feature type="signal peptide" evidence="1">
    <location>
        <begin position="1"/>
        <end position="16"/>
    </location>
</feature>
<evidence type="ECO:0000256" key="1">
    <source>
        <dbReference type="SAM" id="SignalP"/>
    </source>
</evidence>
<feature type="chain" id="PRO_5020040682" description="Secreted protein" evidence="1">
    <location>
        <begin position="17"/>
        <end position="80"/>
    </location>
</feature>
<evidence type="ECO:0000313" key="3">
    <source>
        <dbReference type="Proteomes" id="UP000299102"/>
    </source>
</evidence>
<comment type="caution">
    <text evidence="2">The sequence shown here is derived from an EMBL/GenBank/DDBJ whole genome shotgun (WGS) entry which is preliminary data.</text>
</comment>
<name>A0A4C1ST90_EUMVA</name>
<proteinExistence type="predicted"/>
<sequence length="80" mass="8708">MVTFKFFVITLPSGGATPPWTSATSGFARATTGIISEIPECPVCFNLSQLQYTNARLDIVSAILAQELSYHLCAHYVVKI</sequence>
<evidence type="ECO:0008006" key="4">
    <source>
        <dbReference type="Google" id="ProtNLM"/>
    </source>
</evidence>
<dbReference type="EMBL" id="BGZK01003866">
    <property type="protein sequence ID" value="GBP05154.1"/>
    <property type="molecule type" value="Genomic_DNA"/>
</dbReference>
<reference evidence="2 3" key="1">
    <citation type="journal article" date="2019" name="Commun. Biol.">
        <title>The bagworm genome reveals a unique fibroin gene that provides high tensile strength.</title>
        <authorList>
            <person name="Kono N."/>
            <person name="Nakamura H."/>
            <person name="Ohtoshi R."/>
            <person name="Tomita M."/>
            <person name="Numata K."/>
            <person name="Arakawa K."/>
        </authorList>
    </citation>
    <scope>NUCLEOTIDE SEQUENCE [LARGE SCALE GENOMIC DNA]</scope>
</reference>
<accession>A0A4C1ST90</accession>
<keyword evidence="1" id="KW-0732">Signal</keyword>
<gene>
    <name evidence="2" type="ORF">EVAR_102521_1</name>
</gene>
<dbReference type="Proteomes" id="UP000299102">
    <property type="component" value="Unassembled WGS sequence"/>
</dbReference>
<organism evidence="2 3">
    <name type="scientific">Eumeta variegata</name>
    <name type="common">Bagworm moth</name>
    <name type="synonym">Eumeta japonica</name>
    <dbReference type="NCBI Taxonomy" id="151549"/>
    <lineage>
        <taxon>Eukaryota</taxon>
        <taxon>Metazoa</taxon>
        <taxon>Ecdysozoa</taxon>
        <taxon>Arthropoda</taxon>
        <taxon>Hexapoda</taxon>
        <taxon>Insecta</taxon>
        <taxon>Pterygota</taxon>
        <taxon>Neoptera</taxon>
        <taxon>Endopterygota</taxon>
        <taxon>Lepidoptera</taxon>
        <taxon>Glossata</taxon>
        <taxon>Ditrysia</taxon>
        <taxon>Tineoidea</taxon>
        <taxon>Psychidae</taxon>
        <taxon>Oiketicinae</taxon>
        <taxon>Eumeta</taxon>
    </lineage>
</organism>